<dbReference type="EC" id="2.1.1.-" evidence="9"/>
<keyword evidence="4" id="KW-0997">Cell inner membrane</keyword>
<feature type="transmembrane region" description="Helical" evidence="10">
    <location>
        <begin position="250"/>
        <end position="271"/>
    </location>
</feature>
<gene>
    <name evidence="13" type="ordered locus">SAR116_2524</name>
</gene>
<keyword evidence="9 13" id="KW-0489">Methyltransferase</keyword>
<evidence type="ECO:0000256" key="3">
    <source>
        <dbReference type="ARBA" id="ARBA00022475"/>
    </source>
</evidence>
<dbReference type="PANTHER" id="PTHR30487:SF0">
    <property type="entry name" value="PREPILIN LEADER PEPTIDASE_N-METHYLTRANSFERASE-RELATED"/>
    <property type="match status" value="1"/>
</dbReference>
<comment type="function">
    <text evidence="9">Plays an essential role in type IV pili and type II pseudopili formation by proteolytically removing the leader sequence from substrate proteins and subsequently monomethylating the alpha-amino group of the newly exposed N-terminal phenylalanine.</text>
</comment>
<keyword evidence="3" id="KW-1003">Cell membrane</keyword>
<dbReference type="PANTHER" id="PTHR30487">
    <property type="entry name" value="TYPE 4 PREPILIN-LIKE PROTEINS LEADER PEPTIDE-PROCESSING ENZYME"/>
    <property type="match status" value="1"/>
</dbReference>
<dbReference type="RefSeq" id="WP_013047393.1">
    <property type="nucleotide sequence ID" value="NC_014010.1"/>
</dbReference>
<dbReference type="InterPro" id="IPR014032">
    <property type="entry name" value="Peptidase_A24A_bac"/>
</dbReference>
<dbReference type="Gene3D" id="1.20.120.1220">
    <property type="match status" value="1"/>
</dbReference>
<feature type="domain" description="Prepilin peptidase A24 N-terminal" evidence="12">
    <location>
        <begin position="27"/>
        <end position="107"/>
    </location>
</feature>
<keyword evidence="14" id="KW-1185">Reference proteome</keyword>
<evidence type="ECO:0000256" key="10">
    <source>
        <dbReference type="SAM" id="Phobius"/>
    </source>
</evidence>
<dbReference type="GO" id="GO:0008168">
    <property type="term" value="F:methyltransferase activity"/>
    <property type="evidence" value="ECO:0007669"/>
    <property type="project" value="UniProtKB-KW"/>
</dbReference>
<dbReference type="EC" id="3.4.23.43" evidence="9"/>
<reference evidence="13 14" key="1">
    <citation type="journal article" date="2010" name="J. Bacteriol.">
        <title>Complete genome sequence of "Candidatus Puniceispirillum marinum" IMCC1322, a representative of the SAR116 clade in the Alphaproteobacteria.</title>
        <authorList>
            <person name="Oh H.M."/>
            <person name="Kwon K.K."/>
            <person name="Kang I."/>
            <person name="Kang S.G."/>
            <person name="Lee J.H."/>
            <person name="Kim S.J."/>
            <person name="Cho J.C."/>
        </authorList>
    </citation>
    <scope>NUCLEOTIDE SEQUENCE [LARGE SCALE GENOMIC DNA]</scope>
    <source>
        <strain evidence="13 14">IMCC1322</strain>
    </source>
</reference>
<evidence type="ECO:0000313" key="14">
    <source>
        <dbReference type="Proteomes" id="UP000007460"/>
    </source>
</evidence>
<evidence type="ECO:0000256" key="9">
    <source>
        <dbReference type="RuleBase" id="RU003794"/>
    </source>
</evidence>
<evidence type="ECO:0000256" key="4">
    <source>
        <dbReference type="ARBA" id="ARBA00022519"/>
    </source>
</evidence>
<dbReference type="Pfam" id="PF06750">
    <property type="entry name" value="A24_N_bact"/>
    <property type="match status" value="1"/>
</dbReference>
<keyword evidence="9 13" id="KW-0808">Transferase</keyword>
<keyword evidence="9 13" id="KW-0378">Hydrolase</keyword>
<evidence type="ECO:0000256" key="8">
    <source>
        <dbReference type="RuleBase" id="RU003793"/>
    </source>
</evidence>
<keyword evidence="5 9" id="KW-0812">Transmembrane</keyword>
<evidence type="ECO:0000259" key="12">
    <source>
        <dbReference type="Pfam" id="PF06750"/>
    </source>
</evidence>
<dbReference type="KEGG" id="apb:SAR116_2524"/>
<dbReference type="Proteomes" id="UP000007460">
    <property type="component" value="Chromosome"/>
</dbReference>
<dbReference type="HOGENOM" id="CLU_057101_0_1_5"/>
<evidence type="ECO:0000259" key="11">
    <source>
        <dbReference type="Pfam" id="PF01478"/>
    </source>
</evidence>
<dbReference type="InterPro" id="IPR000045">
    <property type="entry name" value="Prepilin_IV_endopep_pep"/>
</dbReference>
<evidence type="ECO:0000256" key="6">
    <source>
        <dbReference type="ARBA" id="ARBA00022989"/>
    </source>
</evidence>
<feature type="transmembrane region" description="Helical" evidence="10">
    <location>
        <begin position="141"/>
        <end position="165"/>
    </location>
</feature>
<dbReference type="eggNOG" id="COG1989">
    <property type="taxonomic scope" value="Bacteria"/>
</dbReference>
<proteinExistence type="inferred from homology"/>
<feature type="transmembrane region" description="Helical" evidence="10">
    <location>
        <begin position="219"/>
        <end position="244"/>
    </location>
</feature>
<evidence type="ECO:0000256" key="2">
    <source>
        <dbReference type="ARBA" id="ARBA00005801"/>
    </source>
</evidence>
<feature type="transmembrane region" description="Helical" evidence="10">
    <location>
        <begin position="177"/>
        <end position="198"/>
    </location>
</feature>
<accession>D5BQP9</accession>
<dbReference type="GO" id="GO:0005886">
    <property type="term" value="C:plasma membrane"/>
    <property type="evidence" value="ECO:0007669"/>
    <property type="project" value="UniProtKB-SubCell"/>
</dbReference>
<dbReference type="EMBL" id="CP001751">
    <property type="protein sequence ID" value="ADE40767.1"/>
    <property type="molecule type" value="Genomic_DNA"/>
</dbReference>
<dbReference type="PRINTS" id="PR00864">
    <property type="entry name" value="PREPILNPTASE"/>
</dbReference>
<evidence type="ECO:0000313" key="13">
    <source>
        <dbReference type="EMBL" id="ADE40767.1"/>
    </source>
</evidence>
<comment type="similarity">
    <text evidence="2 8">Belongs to the peptidase A24 family.</text>
</comment>
<keyword evidence="6 10" id="KW-1133">Transmembrane helix</keyword>
<keyword evidence="9" id="KW-0645">Protease</keyword>
<evidence type="ECO:0000256" key="7">
    <source>
        <dbReference type="ARBA" id="ARBA00023136"/>
    </source>
</evidence>
<feature type="domain" description="Prepilin type IV endopeptidase peptidase" evidence="11">
    <location>
        <begin position="119"/>
        <end position="239"/>
    </location>
</feature>
<feature type="transmembrane region" description="Helical" evidence="10">
    <location>
        <begin position="96"/>
        <end position="129"/>
    </location>
</feature>
<dbReference type="Pfam" id="PF01478">
    <property type="entry name" value="Peptidase_A24"/>
    <property type="match status" value="1"/>
</dbReference>
<dbReference type="AlphaFoldDB" id="D5BQP9"/>
<dbReference type="InterPro" id="IPR050882">
    <property type="entry name" value="Prepilin_peptidase/N-MTase"/>
</dbReference>
<organism evidence="13 14">
    <name type="scientific">Puniceispirillum marinum (strain IMCC1322)</name>
    <dbReference type="NCBI Taxonomy" id="488538"/>
    <lineage>
        <taxon>Bacteria</taxon>
        <taxon>Pseudomonadati</taxon>
        <taxon>Pseudomonadota</taxon>
        <taxon>Alphaproteobacteria</taxon>
        <taxon>Candidatus Puniceispirillales</taxon>
        <taxon>Candidatus Puniceispirillaceae</taxon>
        <taxon>Candidatus Puniceispirillum</taxon>
    </lineage>
</organism>
<dbReference type="GO" id="GO:0004190">
    <property type="term" value="F:aspartic-type endopeptidase activity"/>
    <property type="evidence" value="ECO:0007669"/>
    <property type="project" value="UniProtKB-EC"/>
</dbReference>
<dbReference type="GO" id="GO:0006465">
    <property type="term" value="P:signal peptide processing"/>
    <property type="evidence" value="ECO:0007669"/>
    <property type="project" value="TreeGrafter"/>
</dbReference>
<sequence length="272" mass="29578">MSGWFTIPIITQMSDMSVMMILCVFCLGGCLGSFANAAAMRLVRKEDIIYQPSRCRTCKRPLHILENLPFIGWLRKRGMCHCGTIKLPYRYVLVELAFAGLIVIYTLTMPAMTAIGFSIAAIFIGISMLTDAEAMILHPTLLSILAIIGMIFAVIGSVFPNMGFASPISWHLTPIQALWGCAVGAVTPLSINLLYRLVRGRNGFGEGDFWMLGAIGAWVGWQGALSILVLAAASAALCGLFMILTGKASILTRLPFGIFLGGVFILWSIFLM</sequence>
<keyword evidence="7 10" id="KW-0472">Membrane</keyword>
<keyword evidence="9" id="KW-0511">Multifunctional enzyme</keyword>
<comment type="catalytic activity">
    <reaction evidence="9">
        <text>Typically cleaves a -Gly-|-Phe- bond to release an N-terminal, basic peptide of 5-8 residues from type IV prepilin, and then N-methylates the new N-terminal amino group, the methyl donor being S-adenosyl-L-methionine.</text>
        <dbReference type="EC" id="3.4.23.43"/>
    </reaction>
</comment>
<dbReference type="STRING" id="488538.SAR116_2524"/>
<dbReference type="GO" id="GO:0032259">
    <property type="term" value="P:methylation"/>
    <property type="evidence" value="ECO:0007669"/>
    <property type="project" value="UniProtKB-KW"/>
</dbReference>
<evidence type="ECO:0000256" key="5">
    <source>
        <dbReference type="ARBA" id="ARBA00022692"/>
    </source>
</evidence>
<evidence type="ECO:0000256" key="1">
    <source>
        <dbReference type="ARBA" id="ARBA00004429"/>
    </source>
</evidence>
<comment type="subcellular location">
    <subcellularLocation>
        <location evidence="1">Cell inner membrane</location>
        <topology evidence="1">Multi-pass membrane protein</topology>
    </subcellularLocation>
    <subcellularLocation>
        <location evidence="9">Cell membrane</location>
        <topology evidence="9">Multi-pass membrane protein</topology>
    </subcellularLocation>
</comment>
<dbReference type="InterPro" id="IPR010627">
    <property type="entry name" value="Prepilin_pept_A24_N"/>
</dbReference>
<name>D5BQP9_PUNMI</name>
<dbReference type="OrthoDB" id="9789291at2"/>
<protein>
    <recommendedName>
        <fullName evidence="9">Prepilin leader peptidase/N-methyltransferase</fullName>
        <ecNumber evidence="9">2.1.1.-</ecNumber>
        <ecNumber evidence="9">3.4.23.43</ecNumber>
    </recommendedName>
</protein>